<dbReference type="Pfam" id="PF04921">
    <property type="entry name" value="XAP5"/>
    <property type="match status" value="1"/>
</dbReference>
<evidence type="ECO:0000313" key="4">
    <source>
        <dbReference type="Proteomes" id="UP000269539"/>
    </source>
</evidence>
<dbReference type="GO" id="GO:0005634">
    <property type="term" value="C:nucleus"/>
    <property type="evidence" value="ECO:0007669"/>
    <property type="project" value="InterPro"/>
</dbReference>
<name>A0A3M7FNN5_HORWE</name>
<feature type="region of interest" description="Disordered" evidence="1">
    <location>
        <begin position="292"/>
        <end position="350"/>
    </location>
</feature>
<dbReference type="EMBL" id="QWIO01000620">
    <property type="protein sequence ID" value="RMY90296.1"/>
    <property type="molecule type" value="Genomic_DNA"/>
</dbReference>
<feature type="compositionally biased region" description="Low complexity" evidence="1">
    <location>
        <begin position="325"/>
        <end position="341"/>
    </location>
</feature>
<dbReference type="GO" id="GO:0006325">
    <property type="term" value="P:chromatin organization"/>
    <property type="evidence" value="ECO:0007669"/>
    <property type="project" value="TreeGrafter"/>
</dbReference>
<feature type="compositionally biased region" description="Basic and acidic residues" evidence="1">
    <location>
        <begin position="50"/>
        <end position="60"/>
    </location>
</feature>
<feature type="compositionally biased region" description="Low complexity" evidence="1">
    <location>
        <begin position="292"/>
        <end position="309"/>
    </location>
</feature>
<protein>
    <recommendedName>
        <fullName evidence="2">FAM50A/XAP5 C-terminal domain-containing protein</fullName>
    </recommendedName>
</protein>
<organism evidence="3 4">
    <name type="scientific">Hortaea werneckii</name>
    <name type="common">Black yeast</name>
    <name type="synonym">Cladosporium werneckii</name>
    <dbReference type="NCBI Taxonomy" id="91943"/>
    <lineage>
        <taxon>Eukaryota</taxon>
        <taxon>Fungi</taxon>
        <taxon>Dikarya</taxon>
        <taxon>Ascomycota</taxon>
        <taxon>Pezizomycotina</taxon>
        <taxon>Dothideomycetes</taxon>
        <taxon>Dothideomycetidae</taxon>
        <taxon>Mycosphaerellales</taxon>
        <taxon>Teratosphaeriaceae</taxon>
        <taxon>Hortaea</taxon>
    </lineage>
</organism>
<feature type="compositionally biased region" description="Basic residues" evidence="1">
    <location>
        <begin position="79"/>
        <end position="88"/>
    </location>
</feature>
<dbReference type="Proteomes" id="UP000269539">
    <property type="component" value="Unassembled WGS sequence"/>
</dbReference>
<evidence type="ECO:0000259" key="2">
    <source>
        <dbReference type="Pfam" id="PF04921"/>
    </source>
</evidence>
<feature type="region of interest" description="Disordered" evidence="1">
    <location>
        <begin position="48"/>
        <end position="135"/>
    </location>
</feature>
<reference evidence="3 4" key="1">
    <citation type="journal article" date="2018" name="BMC Genomics">
        <title>Genomic evidence for intraspecific hybridization in a clonal and extremely halotolerant yeast.</title>
        <authorList>
            <person name="Gostincar C."/>
            <person name="Stajich J.E."/>
            <person name="Zupancic J."/>
            <person name="Zalar P."/>
            <person name="Gunde-Cimerman N."/>
        </authorList>
    </citation>
    <scope>NUCLEOTIDE SEQUENCE [LARGE SCALE GENOMIC DNA]</scope>
    <source>
        <strain evidence="3 4">EXF-10513</strain>
    </source>
</reference>
<dbReference type="PANTHER" id="PTHR12722">
    <property type="entry name" value="XAP-5 PROTEIN-RELATED"/>
    <property type="match status" value="1"/>
</dbReference>
<evidence type="ECO:0000313" key="3">
    <source>
        <dbReference type="EMBL" id="RMY90296.1"/>
    </source>
</evidence>
<feature type="domain" description="FAM50A/XAP5 C-terminal" evidence="2">
    <location>
        <begin position="185"/>
        <end position="389"/>
    </location>
</feature>
<dbReference type="InterPro" id="IPR048337">
    <property type="entry name" value="FAM50A/XAP5_C"/>
</dbReference>
<gene>
    <name evidence="3" type="ORF">D0864_06287</name>
</gene>
<dbReference type="InterPro" id="IPR007005">
    <property type="entry name" value="XAP5"/>
</dbReference>
<feature type="compositionally biased region" description="Low complexity" evidence="1">
    <location>
        <begin position="1"/>
        <end position="18"/>
    </location>
</feature>
<dbReference type="AlphaFoldDB" id="A0A3M7FNN5"/>
<proteinExistence type="predicted"/>
<accession>A0A3M7FNN5</accession>
<evidence type="ECO:0000256" key="1">
    <source>
        <dbReference type="SAM" id="MobiDB-lite"/>
    </source>
</evidence>
<feature type="region of interest" description="Disordered" evidence="1">
    <location>
        <begin position="1"/>
        <end position="35"/>
    </location>
</feature>
<comment type="caution">
    <text evidence="3">The sequence shown here is derived from an EMBL/GenBank/DDBJ whole genome shotgun (WGS) entry which is preliminary data.</text>
</comment>
<sequence>MADSSSSKPPSGSSTPNPARFQSQGHTAEDLLKEQTYGLVTLSDFRKRRAEAVEQSERSQDGTPAPGESDGREPAAKAVFKKRKKGVKKGGLSFANDDEEAEESTASTPAQVSRAITPKEGSTAPTDSEDATDVSVPTVKKRLKPNAAISNAPKAMTKSVMQKESQLKDQLRKEYMQIQEAVKATEFVLPFTFYHGKSLPGGMVRMKKGDHIWLFLERARKVGADMAGRGDRSKKDWARISVDDLIVVTGDLIIPHIIFKHYDIHYFLLNRCIGYNKLPLFPYTADPTHATPSHLLPTSSSNTTTTTTPDPQPPSEAPQLPTGLSTATSRAQARATSQAQQIPDSELEGYDFDPSRTKVVDRRWYEQNKHIYPASLWEEFDPERDYTEGVRTDGKGNAMFFENR</sequence>
<dbReference type="PANTHER" id="PTHR12722:SF0">
    <property type="entry name" value="PROTEIN FAM50A"/>
    <property type="match status" value="1"/>
</dbReference>